<organism evidence="2 3">
    <name type="scientific">Polarella glacialis</name>
    <name type="common">Dinoflagellate</name>
    <dbReference type="NCBI Taxonomy" id="89957"/>
    <lineage>
        <taxon>Eukaryota</taxon>
        <taxon>Sar</taxon>
        <taxon>Alveolata</taxon>
        <taxon>Dinophyceae</taxon>
        <taxon>Suessiales</taxon>
        <taxon>Suessiaceae</taxon>
        <taxon>Polarella</taxon>
    </lineage>
</organism>
<evidence type="ECO:0000313" key="2">
    <source>
        <dbReference type="EMBL" id="CAE8631737.1"/>
    </source>
</evidence>
<evidence type="ECO:0000313" key="3">
    <source>
        <dbReference type="Proteomes" id="UP000654075"/>
    </source>
</evidence>
<feature type="non-terminal residue" evidence="2">
    <location>
        <position position="1"/>
    </location>
</feature>
<feature type="region of interest" description="Disordered" evidence="1">
    <location>
        <begin position="85"/>
        <end position="155"/>
    </location>
</feature>
<feature type="compositionally biased region" description="Polar residues" evidence="1">
    <location>
        <begin position="94"/>
        <end position="108"/>
    </location>
</feature>
<feature type="region of interest" description="Disordered" evidence="1">
    <location>
        <begin position="1"/>
        <end position="44"/>
    </location>
</feature>
<protein>
    <submittedName>
        <fullName evidence="2">Uncharacterized protein</fullName>
    </submittedName>
</protein>
<proteinExistence type="predicted"/>
<dbReference type="AlphaFoldDB" id="A0A813H261"/>
<accession>A0A813H261</accession>
<reference evidence="2" key="1">
    <citation type="submission" date="2021-02" db="EMBL/GenBank/DDBJ databases">
        <authorList>
            <person name="Dougan E. K."/>
            <person name="Rhodes N."/>
            <person name="Thang M."/>
            <person name="Chan C."/>
        </authorList>
    </citation>
    <scope>NUCLEOTIDE SEQUENCE</scope>
</reference>
<keyword evidence="3" id="KW-1185">Reference proteome</keyword>
<evidence type="ECO:0000256" key="1">
    <source>
        <dbReference type="SAM" id="MobiDB-lite"/>
    </source>
</evidence>
<dbReference type="Proteomes" id="UP000654075">
    <property type="component" value="Unassembled WGS sequence"/>
</dbReference>
<comment type="caution">
    <text evidence="2">The sequence shown here is derived from an EMBL/GenBank/DDBJ whole genome shotgun (WGS) entry which is preliminary data.</text>
</comment>
<name>A0A813H261_POLGL</name>
<sequence>ATPSPPLHPTAPMSPEMFCAENPPPGLLPDPAWRSPEAKMASAMQLPPWRRLPRIESSGDYEEEEMEDGFELFRQDVGPDVKDMANSFADLVSPDNSPTRGGQGTERQWWQPLDAHPLGRTPSKSCSASGPDLGGIAEEPDSGAPAGPGKVTLNLDASMNPSYVEAGGFFDERRLAEFLYEWGLDAKCEQTIRSMPLLMQSE</sequence>
<gene>
    <name evidence="2" type="ORF">PGLA1383_LOCUS47744</name>
</gene>
<feature type="non-terminal residue" evidence="2">
    <location>
        <position position="202"/>
    </location>
</feature>
<dbReference type="EMBL" id="CAJNNV010030193">
    <property type="protein sequence ID" value="CAE8631737.1"/>
    <property type="molecule type" value="Genomic_DNA"/>
</dbReference>